<dbReference type="PROSITE" id="PS50097">
    <property type="entry name" value="BTB"/>
    <property type="match status" value="1"/>
</dbReference>
<accession>A0A0G4GYS9</accession>
<evidence type="ECO:0000259" key="2">
    <source>
        <dbReference type="PROSITE" id="PS50097"/>
    </source>
</evidence>
<dbReference type="EMBL" id="CDMY01000887">
    <property type="protein sequence ID" value="CEM36354.1"/>
    <property type="molecule type" value="Genomic_DNA"/>
</dbReference>
<evidence type="ECO:0000313" key="4">
    <source>
        <dbReference type="Proteomes" id="UP000041254"/>
    </source>
</evidence>
<feature type="compositionally biased region" description="Basic and acidic residues" evidence="1">
    <location>
        <begin position="56"/>
        <end position="68"/>
    </location>
</feature>
<feature type="compositionally biased region" description="Gly residues" evidence="1">
    <location>
        <begin position="1"/>
        <end position="10"/>
    </location>
</feature>
<organism evidence="3 4">
    <name type="scientific">Vitrella brassicaformis (strain CCMP3155)</name>
    <dbReference type="NCBI Taxonomy" id="1169540"/>
    <lineage>
        <taxon>Eukaryota</taxon>
        <taxon>Sar</taxon>
        <taxon>Alveolata</taxon>
        <taxon>Colpodellida</taxon>
        <taxon>Vitrellaceae</taxon>
        <taxon>Vitrella</taxon>
    </lineage>
</organism>
<dbReference type="InParanoid" id="A0A0G4GYS9"/>
<proteinExistence type="predicted"/>
<dbReference type="CDD" id="cd18186">
    <property type="entry name" value="BTB_POZ_ZBTB_KLHL-like"/>
    <property type="match status" value="1"/>
</dbReference>
<feature type="domain" description="BTB" evidence="2">
    <location>
        <begin position="125"/>
        <end position="198"/>
    </location>
</feature>
<dbReference type="Gene3D" id="3.30.710.10">
    <property type="entry name" value="Potassium Channel Kv1.1, Chain A"/>
    <property type="match status" value="1"/>
</dbReference>
<dbReference type="Pfam" id="PF00651">
    <property type="entry name" value="BTB"/>
    <property type="match status" value="1"/>
</dbReference>
<dbReference type="InterPro" id="IPR000210">
    <property type="entry name" value="BTB/POZ_dom"/>
</dbReference>
<sequence>MMSGCSGGEGHQALPIGSSSSSSSSSEPVPPPRFSPLHSPALPHSLSREPSAPAPRAKEPKQPNEADHAQPALSPPSANHPLPSSEPSPCASAASAAFATPSDGSTPQSARLPAEEMEFGDTDSRDLILMAGGDNGVRECHFHVHLAVLTSNVPWFRDAFNAGMREMATSKFHFPEDHPESWKILLRRFYPPHLKLAESITEETDPEHIRGLLVLVDKYDIQWIRSELLDILRTEWSVRTFGVADDLARRQHLDIVREWFQGDLRWITAATLQDFLNKSTELEVVRLAGLASFRLLSSAMPAARIADVGAIYQSINTTDRLVFPSVFADSTEAVKQKAGCSGWVRWYPRKGDVGIIVHQFDEPPAYLMKVGDNYVVIGKNGVTMEGRNLNTILQ</sequence>
<dbReference type="AlphaFoldDB" id="A0A0G4GYS9"/>
<evidence type="ECO:0000313" key="3">
    <source>
        <dbReference type="EMBL" id="CEM36354.1"/>
    </source>
</evidence>
<protein>
    <recommendedName>
        <fullName evidence="2">BTB domain-containing protein</fullName>
    </recommendedName>
</protein>
<feature type="region of interest" description="Disordered" evidence="1">
    <location>
        <begin position="1"/>
        <end position="119"/>
    </location>
</feature>
<reference evidence="3 4" key="1">
    <citation type="submission" date="2014-11" db="EMBL/GenBank/DDBJ databases">
        <authorList>
            <person name="Zhu J."/>
            <person name="Qi W."/>
            <person name="Song R."/>
        </authorList>
    </citation>
    <scope>NUCLEOTIDE SEQUENCE [LARGE SCALE GENOMIC DNA]</scope>
</reference>
<feature type="compositionally biased region" description="Low complexity" evidence="1">
    <location>
        <begin position="81"/>
        <end position="102"/>
    </location>
</feature>
<keyword evidence="4" id="KW-1185">Reference proteome</keyword>
<dbReference type="SUPFAM" id="SSF54695">
    <property type="entry name" value="POZ domain"/>
    <property type="match status" value="1"/>
</dbReference>
<gene>
    <name evidence="3" type="ORF">Vbra_10455</name>
</gene>
<name>A0A0G4GYS9_VITBC</name>
<dbReference type="VEuPathDB" id="CryptoDB:Vbra_10455"/>
<evidence type="ECO:0000256" key="1">
    <source>
        <dbReference type="SAM" id="MobiDB-lite"/>
    </source>
</evidence>
<dbReference type="InterPro" id="IPR011333">
    <property type="entry name" value="SKP1/BTB/POZ_sf"/>
</dbReference>
<dbReference type="Proteomes" id="UP000041254">
    <property type="component" value="Unassembled WGS sequence"/>
</dbReference>